<gene>
    <name evidence="2" type="ORF">MCHLO_06636</name>
</gene>
<protein>
    <submittedName>
        <fullName evidence="2">Uncharacterized protein</fullName>
    </submittedName>
</protein>
<evidence type="ECO:0000313" key="3">
    <source>
        <dbReference type="Proteomes" id="UP000815677"/>
    </source>
</evidence>
<feature type="compositionally biased region" description="Acidic residues" evidence="1">
    <location>
        <begin position="156"/>
        <end position="166"/>
    </location>
</feature>
<keyword evidence="3" id="KW-1185">Reference proteome</keyword>
<accession>A0ABQ0LDZ0</accession>
<name>A0ABQ0LDZ0_MYCCL</name>
<reference evidence="2" key="1">
    <citation type="submission" date="2014-09" db="EMBL/GenBank/DDBJ databases">
        <title>Genome sequence of the luminous mushroom Mycena chlorophos for searching fungal bioluminescence genes.</title>
        <authorList>
            <person name="Tanaka Y."/>
            <person name="Kasuga D."/>
            <person name="Oba Y."/>
            <person name="Hase S."/>
            <person name="Sato K."/>
            <person name="Oba Y."/>
            <person name="Sakakibara Y."/>
        </authorList>
    </citation>
    <scope>NUCLEOTIDE SEQUENCE</scope>
</reference>
<feature type="region of interest" description="Disordered" evidence="1">
    <location>
        <begin position="141"/>
        <end position="189"/>
    </location>
</feature>
<dbReference type="Proteomes" id="UP000815677">
    <property type="component" value="Unassembled WGS sequence"/>
</dbReference>
<evidence type="ECO:0000313" key="2">
    <source>
        <dbReference type="EMBL" id="GAT49313.1"/>
    </source>
</evidence>
<proteinExistence type="predicted"/>
<organism evidence="2 3">
    <name type="scientific">Mycena chlorophos</name>
    <name type="common">Agaric fungus</name>
    <name type="synonym">Agaricus chlorophos</name>
    <dbReference type="NCBI Taxonomy" id="658473"/>
    <lineage>
        <taxon>Eukaryota</taxon>
        <taxon>Fungi</taxon>
        <taxon>Dikarya</taxon>
        <taxon>Basidiomycota</taxon>
        <taxon>Agaricomycotina</taxon>
        <taxon>Agaricomycetes</taxon>
        <taxon>Agaricomycetidae</taxon>
        <taxon>Agaricales</taxon>
        <taxon>Marasmiineae</taxon>
        <taxon>Mycenaceae</taxon>
        <taxon>Mycena</taxon>
    </lineage>
</organism>
<evidence type="ECO:0000256" key="1">
    <source>
        <dbReference type="SAM" id="MobiDB-lite"/>
    </source>
</evidence>
<dbReference type="EMBL" id="DF845436">
    <property type="protein sequence ID" value="GAT49313.1"/>
    <property type="molecule type" value="Genomic_DNA"/>
</dbReference>
<sequence length="250" mass="27732">MLGEHDRSIKKGDTKHKIPDLVAAFNAYLINRSNLSTCAYIILAIFAELKRALPRGLTFEGQPISEQAVRRLHRRLRIAMEQVTAQVLHHAAAVAADGQGVWNLLPSWIPLLATCGGFFVLGMFRKPAALSGLSPFDPWPPAASTPSADLQGIFDPDSEESEDAEEREQAAPDTTQSPKDAPDFSWDRQMPVLPNTPHIKWERGIHYIRDDDAWGHINRFAEHFAVEYAALCQQERGTTGAARKAFVLGI</sequence>